<name>A0A0E9QLF1_ANGAN</name>
<reference evidence="1" key="2">
    <citation type="journal article" date="2015" name="Fish Shellfish Immunol.">
        <title>Early steps in the European eel (Anguilla anguilla)-Vibrio vulnificus interaction in the gills: Role of the RtxA13 toxin.</title>
        <authorList>
            <person name="Callol A."/>
            <person name="Pajuelo D."/>
            <person name="Ebbesson L."/>
            <person name="Teles M."/>
            <person name="MacKenzie S."/>
            <person name="Amaro C."/>
        </authorList>
    </citation>
    <scope>NUCLEOTIDE SEQUENCE</scope>
</reference>
<sequence>MLLMKGKFTSITIIMSVVFSTRGCISIRQRFGAKAPFCNC</sequence>
<proteinExistence type="predicted"/>
<organism evidence="1">
    <name type="scientific">Anguilla anguilla</name>
    <name type="common">European freshwater eel</name>
    <name type="synonym">Muraena anguilla</name>
    <dbReference type="NCBI Taxonomy" id="7936"/>
    <lineage>
        <taxon>Eukaryota</taxon>
        <taxon>Metazoa</taxon>
        <taxon>Chordata</taxon>
        <taxon>Craniata</taxon>
        <taxon>Vertebrata</taxon>
        <taxon>Euteleostomi</taxon>
        <taxon>Actinopterygii</taxon>
        <taxon>Neopterygii</taxon>
        <taxon>Teleostei</taxon>
        <taxon>Anguilliformes</taxon>
        <taxon>Anguillidae</taxon>
        <taxon>Anguilla</taxon>
    </lineage>
</organism>
<dbReference type="AlphaFoldDB" id="A0A0E9QLF1"/>
<accession>A0A0E9QLF1</accession>
<reference evidence="1" key="1">
    <citation type="submission" date="2014-11" db="EMBL/GenBank/DDBJ databases">
        <authorList>
            <person name="Amaro Gonzalez C."/>
        </authorList>
    </citation>
    <scope>NUCLEOTIDE SEQUENCE</scope>
</reference>
<dbReference type="EMBL" id="GBXM01091669">
    <property type="protein sequence ID" value="JAH16908.1"/>
    <property type="molecule type" value="Transcribed_RNA"/>
</dbReference>
<evidence type="ECO:0000313" key="1">
    <source>
        <dbReference type="EMBL" id="JAH16908.1"/>
    </source>
</evidence>
<protein>
    <submittedName>
        <fullName evidence="1">Uncharacterized protein</fullName>
    </submittedName>
</protein>